<dbReference type="InterPro" id="IPR050492">
    <property type="entry name" value="Bact_metal-bind_prot9"/>
</dbReference>
<keyword evidence="4" id="KW-0732">Signal</keyword>
<protein>
    <recommendedName>
        <fullName evidence="6">Fe/B12 periplasmic-binding domain-containing protein</fullName>
    </recommendedName>
</protein>
<evidence type="ECO:0000256" key="3">
    <source>
        <dbReference type="ARBA" id="ARBA00022723"/>
    </source>
</evidence>
<comment type="caution">
    <text evidence="5">The sequence shown here is derived from an EMBL/GenBank/DDBJ whole genome shotgun (WGS) entry which is preliminary data.</text>
</comment>
<dbReference type="EMBL" id="BARS01037186">
    <property type="protein sequence ID" value="GAG23470.1"/>
    <property type="molecule type" value="Genomic_DNA"/>
</dbReference>
<dbReference type="AlphaFoldDB" id="X0VYV7"/>
<evidence type="ECO:0000256" key="2">
    <source>
        <dbReference type="ARBA" id="ARBA00022448"/>
    </source>
</evidence>
<gene>
    <name evidence="5" type="ORF">S01H1_57050</name>
</gene>
<dbReference type="GO" id="GO:0046872">
    <property type="term" value="F:metal ion binding"/>
    <property type="evidence" value="ECO:0007669"/>
    <property type="project" value="UniProtKB-KW"/>
</dbReference>
<dbReference type="PANTHER" id="PTHR42953">
    <property type="entry name" value="HIGH-AFFINITY ZINC UPTAKE SYSTEM PROTEIN ZNUA-RELATED"/>
    <property type="match status" value="1"/>
</dbReference>
<keyword evidence="3" id="KW-0479">Metal-binding</keyword>
<proteinExistence type="predicted"/>
<reference evidence="5" key="1">
    <citation type="journal article" date="2014" name="Front. Microbiol.">
        <title>High frequency of phylogenetically diverse reductive dehalogenase-homologous genes in deep subseafloor sedimentary metagenomes.</title>
        <authorList>
            <person name="Kawai M."/>
            <person name="Futagami T."/>
            <person name="Toyoda A."/>
            <person name="Takaki Y."/>
            <person name="Nishi S."/>
            <person name="Hori S."/>
            <person name="Arai W."/>
            <person name="Tsubouchi T."/>
            <person name="Morono Y."/>
            <person name="Uchiyama I."/>
            <person name="Ito T."/>
            <person name="Fujiyama A."/>
            <person name="Inagaki F."/>
            <person name="Takami H."/>
        </authorList>
    </citation>
    <scope>NUCLEOTIDE SEQUENCE</scope>
    <source>
        <strain evidence="5">Expedition CK06-06</strain>
    </source>
</reference>
<keyword evidence="2" id="KW-0813">Transport</keyword>
<sequence>MKFARQWFSFFLAVSLVFTPRLQAAGKERPVVVATTTMIGSILELLAGKELEIRVLIPPGSCPGYFDLKPGDAVHLSQANLIIRHDFQSYLDRKLVSQNPLLRVAMLESPGHAASDLVIPSNHLAALKRVKDILEHSYSRLIPVLEKNFALARFQVEEAEQEACLRIEEADFGGVKVLASFRQADFVRWAGLEVVAEFTNSPDELSVLRLKEIVETAAEQNIAFIAGNLHSGGEAVARAISAETGLP</sequence>
<organism evidence="5">
    <name type="scientific">marine sediment metagenome</name>
    <dbReference type="NCBI Taxonomy" id="412755"/>
    <lineage>
        <taxon>unclassified sequences</taxon>
        <taxon>metagenomes</taxon>
        <taxon>ecological metagenomes</taxon>
    </lineage>
</organism>
<dbReference type="GO" id="GO:0030001">
    <property type="term" value="P:metal ion transport"/>
    <property type="evidence" value="ECO:0007669"/>
    <property type="project" value="InterPro"/>
</dbReference>
<dbReference type="GO" id="GO:0030313">
    <property type="term" value="C:cell envelope"/>
    <property type="evidence" value="ECO:0007669"/>
    <property type="project" value="UniProtKB-SubCell"/>
</dbReference>
<evidence type="ECO:0000256" key="4">
    <source>
        <dbReference type="ARBA" id="ARBA00022729"/>
    </source>
</evidence>
<dbReference type="InterPro" id="IPR006127">
    <property type="entry name" value="ZnuA-like"/>
</dbReference>
<dbReference type="Gene3D" id="3.40.50.1980">
    <property type="entry name" value="Nitrogenase molybdenum iron protein domain"/>
    <property type="match status" value="1"/>
</dbReference>
<evidence type="ECO:0008006" key="6">
    <source>
        <dbReference type="Google" id="ProtNLM"/>
    </source>
</evidence>
<evidence type="ECO:0000256" key="1">
    <source>
        <dbReference type="ARBA" id="ARBA00004196"/>
    </source>
</evidence>
<dbReference type="SUPFAM" id="SSF53807">
    <property type="entry name" value="Helical backbone' metal receptor"/>
    <property type="match status" value="1"/>
</dbReference>
<dbReference type="Pfam" id="PF01297">
    <property type="entry name" value="ZnuA"/>
    <property type="match status" value="1"/>
</dbReference>
<comment type="subcellular location">
    <subcellularLocation>
        <location evidence="1">Cell envelope</location>
    </subcellularLocation>
</comment>
<evidence type="ECO:0000313" key="5">
    <source>
        <dbReference type="EMBL" id="GAG23470.1"/>
    </source>
</evidence>
<accession>X0VYV7</accession>
<name>X0VYV7_9ZZZZ</name>
<dbReference type="PANTHER" id="PTHR42953:SF1">
    <property type="entry name" value="METAL-BINDING PROTEIN HI_0362-RELATED"/>
    <property type="match status" value="1"/>
</dbReference>
<feature type="non-terminal residue" evidence="5">
    <location>
        <position position="247"/>
    </location>
</feature>